<gene>
    <name evidence="2" type="ORF">COV29_03185</name>
</gene>
<feature type="compositionally biased region" description="Acidic residues" evidence="1">
    <location>
        <begin position="62"/>
        <end position="85"/>
    </location>
</feature>
<reference evidence="2 3" key="1">
    <citation type="submission" date="2017-09" db="EMBL/GenBank/DDBJ databases">
        <title>Depth-based differentiation of microbial function through sediment-hosted aquifers and enrichment of novel symbionts in the deep terrestrial subsurface.</title>
        <authorList>
            <person name="Probst A.J."/>
            <person name="Ladd B."/>
            <person name="Jarett J.K."/>
            <person name="Geller-Mcgrath D.E."/>
            <person name="Sieber C.M."/>
            <person name="Emerson J.B."/>
            <person name="Anantharaman K."/>
            <person name="Thomas B.C."/>
            <person name="Malmstrom R."/>
            <person name="Stieglmeier M."/>
            <person name="Klingl A."/>
            <person name="Woyke T."/>
            <person name="Ryan C.M."/>
            <person name="Banfield J.F."/>
        </authorList>
    </citation>
    <scope>NUCLEOTIDE SEQUENCE [LARGE SCALE GENOMIC DNA]</scope>
    <source>
        <strain evidence="2">CG10_big_fil_rev_8_21_14_0_10_36_16</strain>
    </source>
</reference>
<dbReference type="EMBL" id="PCXQ01000005">
    <property type="protein sequence ID" value="PJE50713.1"/>
    <property type="molecule type" value="Genomic_DNA"/>
</dbReference>
<accession>A0A2J0Q6Y4</accession>
<evidence type="ECO:0000256" key="1">
    <source>
        <dbReference type="SAM" id="MobiDB-lite"/>
    </source>
</evidence>
<feature type="region of interest" description="Disordered" evidence="1">
    <location>
        <begin position="36"/>
        <end position="85"/>
    </location>
</feature>
<organism evidence="2 3">
    <name type="scientific">Candidatus Yanofskybacteria bacterium CG10_big_fil_rev_8_21_14_0_10_36_16</name>
    <dbReference type="NCBI Taxonomy" id="1975096"/>
    <lineage>
        <taxon>Bacteria</taxon>
        <taxon>Candidatus Yanofskyibacteriota</taxon>
    </lineage>
</organism>
<proteinExistence type="predicted"/>
<comment type="caution">
    <text evidence="2">The sequence shown here is derived from an EMBL/GenBank/DDBJ whole genome shotgun (WGS) entry which is preliminary data.</text>
</comment>
<dbReference type="AlphaFoldDB" id="A0A2J0Q6Y4"/>
<feature type="compositionally biased region" description="Low complexity" evidence="1">
    <location>
        <begin position="48"/>
        <end position="61"/>
    </location>
</feature>
<protein>
    <submittedName>
        <fullName evidence="2">Uncharacterized protein</fullName>
    </submittedName>
</protein>
<sequence length="85" mass="8700">MEHNVCKSCGGTADAPGVCQTPGCDNNGQPLESCNCEDQKHGMEGGSEEASSAEESVASEGDMPESEGDMGGDASEEKDEETPAM</sequence>
<dbReference type="Proteomes" id="UP000228496">
    <property type="component" value="Unassembled WGS sequence"/>
</dbReference>
<evidence type="ECO:0000313" key="3">
    <source>
        <dbReference type="Proteomes" id="UP000228496"/>
    </source>
</evidence>
<name>A0A2J0Q6Y4_9BACT</name>
<evidence type="ECO:0000313" key="2">
    <source>
        <dbReference type="EMBL" id="PJE50713.1"/>
    </source>
</evidence>